<reference evidence="2 3" key="1">
    <citation type="submission" date="2018-12" db="EMBL/GenBank/DDBJ databases">
        <authorList>
            <consortium name="Pathogen Informatics"/>
        </authorList>
    </citation>
    <scope>NUCLEOTIDE SEQUENCE [LARGE SCALE GENOMIC DNA]</scope>
    <source>
        <strain evidence="2 3">NCTC12967</strain>
    </source>
</reference>
<evidence type="ECO:0000313" key="3">
    <source>
        <dbReference type="Proteomes" id="UP000273044"/>
    </source>
</evidence>
<dbReference type="AlphaFoldDB" id="A0A448MVW3"/>
<name>A0A448MVW3_9ACTN</name>
<dbReference type="Proteomes" id="UP000273044">
    <property type="component" value="Chromosome"/>
</dbReference>
<organism evidence="2 3">
    <name type="scientific">Arachnia propionica</name>
    <dbReference type="NCBI Taxonomy" id="1750"/>
    <lineage>
        <taxon>Bacteria</taxon>
        <taxon>Bacillati</taxon>
        <taxon>Actinomycetota</taxon>
        <taxon>Actinomycetes</taxon>
        <taxon>Propionibacteriales</taxon>
        <taxon>Propionibacteriaceae</taxon>
        <taxon>Arachnia</taxon>
    </lineage>
</organism>
<dbReference type="InterPro" id="IPR025406">
    <property type="entry name" value="DUF4132"/>
</dbReference>
<sequence length="644" mass="71843">MARLDTRPDGTPIPVPGVTRMLSGVPKVEKRLGASFRPTNAPRELGQSLLEAAPSRGAALACLVAWHGDEALPQLESEFTHRARSSAAARLITSLGSRASRDALLRHLDNPQAYMMFLTSARRWPLDSLESLLRLNPRRGQRAADLFQILAWRHPDWVKALRDAGADSHLIDWLLAPEPGVDEAGTELPFRAHGDLPDVPKWFNPIRAPRLVLAGTGRVVPVHQVGDVVRNLMVDEHENTARCFTRASLAAFLADLLQQWRSCEVKGDEWVLARQSMGGEVNARLVTVLIKNFWQRSRWDRVLAGMEVLARIRSKVALLELMEIAGHPRNRGLGEQARIVLERLAEERGISMEQLAEQAIPDLGLDENGRLRLDFGPRQFEVRLNLELTPLVSTVDGKTMRTLPRPGRKDDPVAAGKAVAEFREFKKQLTAVIRSQTDRLEIAMSTCRRWTQDEFRTVFLEHPVMRLAAQNLIWTAHDADERTVLFRVGDDLGLLDVHEEPVALPVGAVIGLAHPLEMSNEWTSHCIDYHMTPLVEQVGRSSYAEVPEFPGSHVWGEALLGLGARGWKLHGDDRAGVDGLRRGLKGGYLDLRISTAYWSLGGSPPADPVRLLKAEIIGERSKMDPVELSEAIRDLVRLPWFSKS</sequence>
<proteinExistence type="predicted"/>
<dbReference type="EMBL" id="LR134406">
    <property type="protein sequence ID" value="VEH69310.1"/>
    <property type="molecule type" value="Genomic_DNA"/>
</dbReference>
<dbReference type="Pfam" id="PF13569">
    <property type="entry name" value="DUF4132"/>
    <property type="match status" value="1"/>
</dbReference>
<feature type="domain" description="DUF4132" evidence="1">
    <location>
        <begin position="397"/>
        <end position="544"/>
    </location>
</feature>
<evidence type="ECO:0000259" key="1">
    <source>
        <dbReference type="Pfam" id="PF13569"/>
    </source>
</evidence>
<protein>
    <recommendedName>
        <fullName evidence="1">DUF4132 domain-containing protein</fullName>
    </recommendedName>
</protein>
<keyword evidence="3" id="KW-1185">Reference proteome</keyword>
<evidence type="ECO:0000313" key="2">
    <source>
        <dbReference type="EMBL" id="VEH69310.1"/>
    </source>
</evidence>
<dbReference type="GeneID" id="64406073"/>
<accession>A0A448MVW3</accession>
<gene>
    <name evidence="2" type="ORF">NCTC12967_00577</name>
</gene>
<dbReference type="RefSeq" id="WP_061788254.1">
    <property type="nucleotide sequence ID" value="NZ_CAURRE010000027.1"/>
</dbReference>